<evidence type="ECO:0000256" key="1">
    <source>
        <dbReference type="SAM" id="SignalP"/>
    </source>
</evidence>
<proteinExistence type="predicted"/>
<dbReference type="Proteomes" id="UP001194696">
    <property type="component" value="Unassembled WGS sequence"/>
</dbReference>
<reference evidence="2 3" key="1">
    <citation type="journal article" date="2020" name="Fungal Divers.">
        <title>Resolving the Mortierellaceae phylogeny through synthesis of multi-gene phylogenetics and phylogenomics.</title>
        <authorList>
            <person name="Vandepol N."/>
            <person name="Liber J."/>
            <person name="Desiro A."/>
            <person name="Na H."/>
            <person name="Kennedy M."/>
            <person name="Barry K."/>
            <person name="Grigoriev I.V."/>
            <person name="Miller A.N."/>
            <person name="O'Donnell K."/>
            <person name="Stajich J.E."/>
            <person name="Bonito G."/>
        </authorList>
    </citation>
    <scope>NUCLEOTIDE SEQUENCE [LARGE SCALE GENOMIC DNA]</scope>
    <source>
        <strain evidence="2 3">AD045</strain>
    </source>
</reference>
<name>A0ABQ7JGQ3_9FUNG</name>
<feature type="non-terminal residue" evidence="2">
    <location>
        <position position="113"/>
    </location>
</feature>
<organism evidence="2 3">
    <name type="scientific">Linnemannia gamsii</name>
    <dbReference type="NCBI Taxonomy" id="64522"/>
    <lineage>
        <taxon>Eukaryota</taxon>
        <taxon>Fungi</taxon>
        <taxon>Fungi incertae sedis</taxon>
        <taxon>Mucoromycota</taxon>
        <taxon>Mortierellomycotina</taxon>
        <taxon>Mortierellomycetes</taxon>
        <taxon>Mortierellales</taxon>
        <taxon>Mortierellaceae</taxon>
        <taxon>Linnemannia</taxon>
    </lineage>
</organism>
<comment type="caution">
    <text evidence="2">The sequence shown here is derived from an EMBL/GenBank/DDBJ whole genome shotgun (WGS) entry which is preliminary data.</text>
</comment>
<sequence>MRNATTLFLVAFATVLSTLTSPAMAQIGSGNSAWCVTYMASCEDLRKTNCDAKVPNNDSSLTWTTAHCSTSTDSKQVCKYFSPSCSCSYTDVANMNRTVLVPLDQPALQQTQA</sequence>
<dbReference type="EMBL" id="JAAAIM010003188">
    <property type="protein sequence ID" value="KAG0269064.1"/>
    <property type="molecule type" value="Genomic_DNA"/>
</dbReference>
<protein>
    <submittedName>
        <fullName evidence="2">Uncharacterized protein</fullName>
    </submittedName>
</protein>
<feature type="chain" id="PRO_5046221535" evidence="1">
    <location>
        <begin position="26"/>
        <end position="113"/>
    </location>
</feature>
<evidence type="ECO:0000313" key="3">
    <source>
        <dbReference type="Proteomes" id="UP001194696"/>
    </source>
</evidence>
<accession>A0ABQ7JGQ3</accession>
<feature type="signal peptide" evidence="1">
    <location>
        <begin position="1"/>
        <end position="25"/>
    </location>
</feature>
<gene>
    <name evidence="2" type="ORF">BGZ96_006560</name>
</gene>
<keyword evidence="1" id="KW-0732">Signal</keyword>
<keyword evidence="3" id="KW-1185">Reference proteome</keyword>
<evidence type="ECO:0000313" key="2">
    <source>
        <dbReference type="EMBL" id="KAG0269064.1"/>
    </source>
</evidence>